<dbReference type="CDD" id="cd09176">
    <property type="entry name" value="PLDc_unchar6"/>
    <property type="match status" value="1"/>
</dbReference>
<feature type="domain" description="Phospholipase D-like" evidence="1">
    <location>
        <begin position="15"/>
        <end position="122"/>
    </location>
</feature>
<comment type="caution">
    <text evidence="2">The sequence shown here is derived from an EMBL/GenBank/DDBJ whole genome shotgun (WGS) entry which is preliminary data.</text>
</comment>
<gene>
    <name evidence="2" type="ORF">G4I95_004760</name>
</gene>
<organism evidence="2">
    <name type="scientific">Salmonella enterica subsp. enterica serovar Lattenkamp</name>
    <dbReference type="NCBI Taxonomy" id="2564671"/>
    <lineage>
        <taxon>Bacteria</taxon>
        <taxon>Pseudomonadati</taxon>
        <taxon>Pseudomonadota</taxon>
        <taxon>Gammaproteobacteria</taxon>
        <taxon>Enterobacterales</taxon>
        <taxon>Enterobacteriaceae</taxon>
        <taxon>Salmonella</taxon>
    </lineage>
</organism>
<evidence type="ECO:0000259" key="1">
    <source>
        <dbReference type="Pfam" id="PF13091"/>
    </source>
</evidence>
<dbReference type="AlphaFoldDB" id="A0A734FUD3"/>
<accession>A0A734FUD3</accession>
<dbReference type="Pfam" id="PF13091">
    <property type="entry name" value="PLDc_2"/>
    <property type="match status" value="1"/>
</dbReference>
<dbReference type="SUPFAM" id="SSF56024">
    <property type="entry name" value="Phospholipase D/nuclease"/>
    <property type="match status" value="1"/>
</dbReference>
<sequence length="244" mass="28032">MIEILNTTGINYNLEQIIAKAETRLIIISPYLKLSARIKELIEDKNRLKVDVRIIYGKSELNPQDHNWLISLPYVRLSFCQNLHAKLYANEKACLICSLNLYDFSQINNHELGVIIEKDSDSVPYENAISEAQRLIRISTENIPSPQKNKSNQYDASKDKEQLALNRDTIKNKDKVTSTVLAKKLNLPLNELYQRLILKGFLIQDCDNKLELTQKGIEIGGSCSPNKYKKNTMYFLWPSDLSID</sequence>
<reference evidence="2" key="2">
    <citation type="submission" date="2018-07" db="EMBL/GenBank/DDBJ databases">
        <authorList>
            <consortium name="NCBI Pathogen Detection Project"/>
        </authorList>
    </citation>
    <scope>NUCLEOTIDE SEQUENCE</scope>
    <source>
        <strain evidence="2">10-8458</strain>
    </source>
</reference>
<name>A0A734FUD3_SALET</name>
<dbReference type="EMBL" id="DAASNA010000029">
    <property type="protein sequence ID" value="HAE6197456.1"/>
    <property type="molecule type" value="Genomic_DNA"/>
</dbReference>
<proteinExistence type="predicted"/>
<protein>
    <submittedName>
        <fullName evidence="2">DNA repair protein</fullName>
    </submittedName>
</protein>
<dbReference type="Gene3D" id="3.30.870.10">
    <property type="entry name" value="Endonuclease Chain A"/>
    <property type="match status" value="1"/>
</dbReference>
<reference evidence="2" key="1">
    <citation type="journal article" date="2018" name="Genome Biol.">
        <title>SKESA: strategic k-mer extension for scrupulous assemblies.</title>
        <authorList>
            <person name="Souvorov A."/>
            <person name="Agarwala R."/>
            <person name="Lipman D.J."/>
        </authorList>
    </citation>
    <scope>NUCLEOTIDE SEQUENCE</scope>
    <source>
        <strain evidence="2">10-8458</strain>
    </source>
</reference>
<dbReference type="InterPro" id="IPR059166">
    <property type="entry name" value="PLD-like_cat"/>
</dbReference>
<evidence type="ECO:0000313" key="2">
    <source>
        <dbReference type="EMBL" id="HAE6197456.1"/>
    </source>
</evidence>
<dbReference type="InterPro" id="IPR025202">
    <property type="entry name" value="PLD-like_dom"/>
</dbReference>